<accession>A0A1M2VPK4</accession>
<protein>
    <submittedName>
        <fullName evidence="2">Uncharacterized protein</fullName>
    </submittedName>
</protein>
<feature type="region of interest" description="Disordered" evidence="1">
    <location>
        <begin position="291"/>
        <end position="311"/>
    </location>
</feature>
<proteinExistence type="predicted"/>
<comment type="caution">
    <text evidence="2">The sequence shown here is derived from an EMBL/GenBank/DDBJ whole genome shotgun (WGS) entry which is preliminary data.</text>
</comment>
<dbReference type="Proteomes" id="UP000184267">
    <property type="component" value="Unassembled WGS sequence"/>
</dbReference>
<evidence type="ECO:0000313" key="3">
    <source>
        <dbReference type="Proteomes" id="UP000184267"/>
    </source>
</evidence>
<sequence>MAYHETYSDIVPSDAAVYYAGSHSSSSSESSSAAVDAPCGLGPPVDTGLWRAPTAPPLTQLSANQRQAMSLASATFPSIHHHLASMHAEIDTSQANLIGQAAVYDQPSSNNACEAYLPQGWQIPNHATSVFAQAAQAAGLNYSSADLYLQNAHIPGFALSHAQGYEARFEVNTDPRQISAILAAGHQRKHAFVAEGSSPYEHQGEPTQVLHNAAPLLRPAQDHGPLVWARRDGDLHDRQTPPEHPAQMAHRQGATLHPRMTADVTSSVAYPATLDLSSAIPLKEQHYDNSDGTISYLVPQHSGPSADDPSPDAFARSTLVQRPDLPWFHEHCPYLL</sequence>
<name>A0A1M2VPK4_TRAPU</name>
<dbReference type="EMBL" id="MNAD01000906">
    <property type="protein sequence ID" value="OJT09486.1"/>
    <property type="molecule type" value="Genomic_DNA"/>
</dbReference>
<dbReference type="OMA" id="QRASICH"/>
<gene>
    <name evidence="2" type="ORF">TRAPUB_14046</name>
</gene>
<keyword evidence="3" id="KW-1185">Reference proteome</keyword>
<organism evidence="2 3">
    <name type="scientific">Trametes pubescens</name>
    <name type="common">White-rot fungus</name>
    <dbReference type="NCBI Taxonomy" id="154538"/>
    <lineage>
        <taxon>Eukaryota</taxon>
        <taxon>Fungi</taxon>
        <taxon>Dikarya</taxon>
        <taxon>Basidiomycota</taxon>
        <taxon>Agaricomycotina</taxon>
        <taxon>Agaricomycetes</taxon>
        <taxon>Polyporales</taxon>
        <taxon>Polyporaceae</taxon>
        <taxon>Trametes</taxon>
    </lineage>
</organism>
<reference evidence="2 3" key="1">
    <citation type="submission" date="2016-10" db="EMBL/GenBank/DDBJ databases">
        <title>Genome sequence of the basidiomycete white-rot fungus Trametes pubescens.</title>
        <authorList>
            <person name="Makela M.R."/>
            <person name="Granchi Z."/>
            <person name="Peng M."/>
            <person name="De Vries R.P."/>
            <person name="Grigoriev I."/>
            <person name="Riley R."/>
            <person name="Hilden K."/>
        </authorList>
    </citation>
    <scope>NUCLEOTIDE SEQUENCE [LARGE SCALE GENOMIC DNA]</scope>
    <source>
        <strain evidence="2 3">FBCC735</strain>
    </source>
</reference>
<evidence type="ECO:0000313" key="2">
    <source>
        <dbReference type="EMBL" id="OJT09486.1"/>
    </source>
</evidence>
<evidence type="ECO:0000256" key="1">
    <source>
        <dbReference type="SAM" id="MobiDB-lite"/>
    </source>
</evidence>
<dbReference type="AlphaFoldDB" id="A0A1M2VPK4"/>